<dbReference type="EMBL" id="BFAD01000006">
    <property type="protein sequence ID" value="GBE84485.1"/>
    <property type="molecule type" value="Genomic_DNA"/>
</dbReference>
<protein>
    <recommendedName>
        <fullName evidence="5">Integral membrane protein</fullName>
    </recommendedName>
</protein>
<evidence type="ECO:0000256" key="1">
    <source>
        <dbReference type="SAM" id="MobiDB-lite"/>
    </source>
</evidence>
<name>A0A401GQK6_9APHY</name>
<evidence type="ECO:0000256" key="2">
    <source>
        <dbReference type="SAM" id="Phobius"/>
    </source>
</evidence>
<organism evidence="3 4">
    <name type="scientific">Sparassis crispa</name>
    <dbReference type="NCBI Taxonomy" id="139825"/>
    <lineage>
        <taxon>Eukaryota</taxon>
        <taxon>Fungi</taxon>
        <taxon>Dikarya</taxon>
        <taxon>Basidiomycota</taxon>
        <taxon>Agaricomycotina</taxon>
        <taxon>Agaricomycetes</taxon>
        <taxon>Polyporales</taxon>
        <taxon>Sparassidaceae</taxon>
        <taxon>Sparassis</taxon>
    </lineage>
</organism>
<comment type="caution">
    <text evidence="3">The sequence shown here is derived from an EMBL/GenBank/DDBJ whole genome shotgun (WGS) entry which is preliminary data.</text>
</comment>
<sequence length="358" mass="39327">MSSLNSPPTSSSESSPAADTFSTHQATRPLPFVHPTRAVFAAHPRPPSESSVVGAHWSARSSRKNRYLSRPLAVKPHLSVVLEQRLHHAHARFKLHLAWDLSFWVAQVFVLGSALWVINAFLLYLPLLDVGPAHPDAAAWCAFAGGTFFEVGSYLMVVEALNTGHEQMFGPALWGLVSGENFDSEMPAKPVQFRWYGVGSWRELGFLACFIQMIAATVFWISTITGIPDVIHNLNTDPPTAITDVFFWTPQVVGGTGFFISSLFLMLEVQRTWWIPNIGSLGWHIGLWNLIGAVGFTLCGALGYAAATSTKANYQSVLSTFWGSWAFLIGSTIQLWETLWREDPTAPAPSSPGREKGS</sequence>
<feature type="transmembrane region" description="Helical" evidence="2">
    <location>
        <begin position="287"/>
        <end position="307"/>
    </location>
</feature>
<dbReference type="Proteomes" id="UP000287166">
    <property type="component" value="Unassembled WGS sequence"/>
</dbReference>
<reference evidence="3 4" key="1">
    <citation type="journal article" date="2018" name="Sci. Rep.">
        <title>Genome sequence of the cauliflower mushroom Sparassis crispa (Hanabiratake) and its association with beneficial usage.</title>
        <authorList>
            <person name="Kiyama R."/>
            <person name="Furutani Y."/>
            <person name="Kawaguchi K."/>
            <person name="Nakanishi T."/>
        </authorList>
    </citation>
    <scope>NUCLEOTIDE SEQUENCE [LARGE SCALE GENOMIC DNA]</scope>
</reference>
<dbReference type="STRING" id="139825.A0A401GQK6"/>
<keyword evidence="2" id="KW-0472">Membrane</keyword>
<dbReference type="GeneID" id="38781402"/>
<dbReference type="AlphaFoldDB" id="A0A401GQK6"/>
<dbReference type="RefSeq" id="XP_027615398.1">
    <property type="nucleotide sequence ID" value="XM_027759597.1"/>
</dbReference>
<feature type="transmembrane region" description="Helical" evidence="2">
    <location>
        <begin position="204"/>
        <end position="225"/>
    </location>
</feature>
<gene>
    <name evidence="3" type="ORF">SCP_0604640</name>
</gene>
<evidence type="ECO:0000313" key="3">
    <source>
        <dbReference type="EMBL" id="GBE84485.1"/>
    </source>
</evidence>
<accession>A0A401GQK6</accession>
<keyword evidence="4" id="KW-1185">Reference proteome</keyword>
<keyword evidence="2" id="KW-0812">Transmembrane</keyword>
<evidence type="ECO:0008006" key="5">
    <source>
        <dbReference type="Google" id="ProtNLM"/>
    </source>
</evidence>
<feature type="transmembrane region" description="Helical" evidence="2">
    <location>
        <begin position="101"/>
        <end position="125"/>
    </location>
</feature>
<dbReference type="InParanoid" id="A0A401GQK6"/>
<keyword evidence="2" id="KW-1133">Transmembrane helix</keyword>
<feature type="compositionally biased region" description="Low complexity" evidence="1">
    <location>
        <begin position="1"/>
        <end position="16"/>
    </location>
</feature>
<dbReference type="OrthoDB" id="2603at2759"/>
<feature type="transmembrane region" description="Helical" evidence="2">
    <location>
        <begin position="137"/>
        <end position="158"/>
    </location>
</feature>
<feature type="transmembrane region" description="Helical" evidence="2">
    <location>
        <begin position="245"/>
        <end position="267"/>
    </location>
</feature>
<feature type="region of interest" description="Disordered" evidence="1">
    <location>
        <begin position="1"/>
        <end position="20"/>
    </location>
</feature>
<proteinExistence type="predicted"/>
<feature type="transmembrane region" description="Helical" evidence="2">
    <location>
        <begin position="319"/>
        <end position="336"/>
    </location>
</feature>
<evidence type="ECO:0000313" key="4">
    <source>
        <dbReference type="Proteomes" id="UP000287166"/>
    </source>
</evidence>